<dbReference type="AlphaFoldDB" id="A0A840IL55"/>
<dbReference type="EC" id="2.7.4.25" evidence="8"/>
<dbReference type="EMBL" id="JACHNU010000008">
    <property type="protein sequence ID" value="MBB4664678.1"/>
    <property type="molecule type" value="Genomic_DNA"/>
</dbReference>
<proteinExistence type="inferred from homology"/>
<feature type="domain" description="Cytidylate kinase" evidence="9">
    <location>
        <begin position="3"/>
        <end position="199"/>
    </location>
</feature>
<evidence type="ECO:0000256" key="3">
    <source>
        <dbReference type="ARBA" id="ARBA00022741"/>
    </source>
</evidence>
<accession>A0A840IL55</accession>
<protein>
    <recommendedName>
        <fullName evidence="8">Cytidylate kinase</fullName>
        <shortName evidence="8">CK</shortName>
        <ecNumber evidence="8">2.7.4.25</ecNumber>
    </recommendedName>
    <alternativeName>
        <fullName evidence="8">Cytidine monophosphate kinase</fullName>
        <shortName evidence="8">CMP kinase</shortName>
    </alternativeName>
</protein>
<evidence type="ECO:0000259" key="9">
    <source>
        <dbReference type="Pfam" id="PF02224"/>
    </source>
</evidence>
<comment type="subcellular location">
    <subcellularLocation>
        <location evidence="8">Cytoplasm</location>
    </subcellularLocation>
</comment>
<dbReference type="HAMAP" id="MF_00238">
    <property type="entry name" value="Cytidyl_kinase_type1"/>
    <property type="match status" value="1"/>
</dbReference>
<dbReference type="PANTHER" id="PTHR21299:SF2">
    <property type="entry name" value="CYTIDYLATE KINASE"/>
    <property type="match status" value="1"/>
</dbReference>
<comment type="catalytic activity">
    <reaction evidence="6 8">
        <text>dCMP + ATP = dCDP + ADP</text>
        <dbReference type="Rhea" id="RHEA:25094"/>
        <dbReference type="ChEBI" id="CHEBI:30616"/>
        <dbReference type="ChEBI" id="CHEBI:57566"/>
        <dbReference type="ChEBI" id="CHEBI:58593"/>
        <dbReference type="ChEBI" id="CHEBI:456216"/>
        <dbReference type="EC" id="2.7.4.25"/>
    </reaction>
</comment>
<dbReference type="Proteomes" id="UP000585272">
    <property type="component" value="Unassembled WGS sequence"/>
</dbReference>
<dbReference type="GO" id="GO:0006220">
    <property type="term" value="P:pyrimidine nucleotide metabolic process"/>
    <property type="evidence" value="ECO:0007669"/>
    <property type="project" value="UniProtKB-UniRule"/>
</dbReference>
<keyword evidence="2 8" id="KW-0808">Transferase</keyword>
<comment type="similarity">
    <text evidence="1 8">Belongs to the cytidylate kinase family. Type 1 subfamily.</text>
</comment>
<dbReference type="CDD" id="cd02020">
    <property type="entry name" value="CMPK"/>
    <property type="match status" value="1"/>
</dbReference>
<dbReference type="GO" id="GO:0005829">
    <property type="term" value="C:cytosol"/>
    <property type="evidence" value="ECO:0007669"/>
    <property type="project" value="TreeGrafter"/>
</dbReference>
<gene>
    <name evidence="8" type="primary">cmk</name>
    <name evidence="10" type="ORF">BDZ31_004293</name>
</gene>
<dbReference type="Gene3D" id="3.40.50.300">
    <property type="entry name" value="P-loop containing nucleotide triphosphate hydrolases"/>
    <property type="match status" value="1"/>
</dbReference>
<dbReference type="GO" id="GO:0015949">
    <property type="term" value="P:nucleobase-containing small molecule interconversion"/>
    <property type="evidence" value="ECO:0007669"/>
    <property type="project" value="TreeGrafter"/>
</dbReference>
<keyword evidence="4 8" id="KW-0418">Kinase</keyword>
<dbReference type="PANTHER" id="PTHR21299">
    <property type="entry name" value="CYTIDYLATE KINASE/PANTOATE-BETA-ALANINE LIGASE"/>
    <property type="match status" value="1"/>
</dbReference>
<feature type="binding site" evidence="8">
    <location>
        <begin position="7"/>
        <end position="15"/>
    </location>
    <ligand>
        <name>ATP</name>
        <dbReference type="ChEBI" id="CHEBI:30616"/>
    </ligand>
</feature>
<dbReference type="GO" id="GO:0005524">
    <property type="term" value="F:ATP binding"/>
    <property type="evidence" value="ECO:0007669"/>
    <property type="project" value="UniProtKB-UniRule"/>
</dbReference>
<keyword evidence="8" id="KW-0963">Cytoplasm</keyword>
<evidence type="ECO:0000313" key="11">
    <source>
        <dbReference type="Proteomes" id="UP000585272"/>
    </source>
</evidence>
<dbReference type="SUPFAM" id="SSF52540">
    <property type="entry name" value="P-loop containing nucleoside triphosphate hydrolases"/>
    <property type="match status" value="1"/>
</dbReference>
<evidence type="ECO:0000256" key="2">
    <source>
        <dbReference type="ARBA" id="ARBA00022679"/>
    </source>
</evidence>
<keyword evidence="5 8" id="KW-0067">ATP-binding</keyword>
<comment type="catalytic activity">
    <reaction evidence="7 8">
        <text>CMP + ATP = CDP + ADP</text>
        <dbReference type="Rhea" id="RHEA:11600"/>
        <dbReference type="ChEBI" id="CHEBI:30616"/>
        <dbReference type="ChEBI" id="CHEBI:58069"/>
        <dbReference type="ChEBI" id="CHEBI:60377"/>
        <dbReference type="ChEBI" id="CHEBI:456216"/>
        <dbReference type="EC" id="2.7.4.25"/>
    </reaction>
</comment>
<dbReference type="Pfam" id="PF02224">
    <property type="entry name" value="Cytidylate_kin"/>
    <property type="match status" value="1"/>
</dbReference>
<evidence type="ECO:0000256" key="7">
    <source>
        <dbReference type="ARBA" id="ARBA00048478"/>
    </source>
</evidence>
<keyword evidence="11" id="KW-1185">Reference proteome</keyword>
<evidence type="ECO:0000256" key="4">
    <source>
        <dbReference type="ARBA" id="ARBA00022777"/>
    </source>
</evidence>
<evidence type="ECO:0000256" key="6">
    <source>
        <dbReference type="ARBA" id="ARBA00047615"/>
    </source>
</evidence>
<dbReference type="InterPro" id="IPR027417">
    <property type="entry name" value="P-loop_NTPase"/>
</dbReference>
<evidence type="ECO:0000313" key="10">
    <source>
        <dbReference type="EMBL" id="MBB4664678.1"/>
    </source>
</evidence>
<dbReference type="NCBIfam" id="TIGR00017">
    <property type="entry name" value="cmk"/>
    <property type="match status" value="1"/>
</dbReference>
<sequence length="205" mass="21201">MVVAIDGPAGAGKSSVARAVAQALGFTYLDTGAMYRSVGLAAERDGVAPGVAAERARIELGERVLLDGEDVTEAIRTPEASEAASRAAADPAVRKALVAQQRRIVADGDWVAEGRDIGTVVAPDAAVKVFLTASPEERARRRAAQIGADVATVLAEQAIRDERDANREHDPLAAAADAVELDTTGLSLEQVVERVVALVAAARAA</sequence>
<evidence type="ECO:0000256" key="1">
    <source>
        <dbReference type="ARBA" id="ARBA00009427"/>
    </source>
</evidence>
<evidence type="ECO:0000256" key="8">
    <source>
        <dbReference type="HAMAP-Rule" id="MF_00238"/>
    </source>
</evidence>
<evidence type="ECO:0000256" key="5">
    <source>
        <dbReference type="ARBA" id="ARBA00022840"/>
    </source>
</evidence>
<organism evidence="10 11">
    <name type="scientific">Conexibacter arvalis</name>
    <dbReference type="NCBI Taxonomy" id="912552"/>
    <lineage>
        <taxon>Bacteria</taxon>
        <taxon>Bacillati</taxon>
        <taxon>Actinomycetota</taxon>
        <taxon>Thermoleophilia</taxon>
        <taxon>Solirubrobacterales</taxon>
        <taxon>Conexibacteraceae</taxon>
        <taxon>Conexibacter</taxon>
    </lineage>
</organism>
<dbReference type="InterPro" id="IPR011994">
    <property type="entry name" value="Cytidylate_kinase_dom"/>
</dbReference>
<name>A0A840IL55_9ACTN</name>
<dbReference type="InterPro" id="IPR003136">
    <property type="entry name" value="Cytidylate_kin"/>
</dbReference>
<dbReference type="RefSeq" id="WP_183344929.1">
    <property type="nucleotide sequence ID" value="NZ_JACHNU010000008.1"/>
</dbReference>
<comment type="caution">
    <text evidence="10">The sequence shown here is derived from an EMBL/GenBank/DDBJ whole genome shotgun (WGS) entry which is preliminary data.</text>
</comment>
<reference evidence="10 11" key="1">
    <citation type="submission" date="2020-08" db="EMBL/GenBank/DDBJ databases">
        <title>Genomic Encyclopedia of Archaeal and Bacterial Type Strains, Phase II (KMG-II): from individual species to whole genera.</title>
        <authorList>
            <person name="Goeker M."/>
        </authorList>
    </citation>
    <scope>NUCLEOTIDE SEQUENCE [LARGE SCALE GENOMIC DNA]</scope>
    <source>
        <strain evidence="10 11">DSM 23288</strain>
    </source>
</reference>
<keyword evidence="3 8" id="KW-0547">Nucleotide-binding</keyword>
<dbReference type="GO" id="GO:0036431">
    <property type="term" value="F:dCMP kinase activity"/>
    <property type="evidence" value="ECO:0007669"/>
    <property type="project" value="InterPro"/>
</dbReference>